<evidence type="ECO:0000313" key="4">
    <source>
        <dbReference type="Proteomes" id="UP000193719"/>
    </source>
</evidence>
<comment type="caution">
    <text evidence="3">The sequence shown here is derived from an EMBL/GenBank/DDBJ whole genome shotgun (WGS) entry which is preliminary data.</text>
</comment>
<feature type="transmembrane region" description="Helical" evidence="2">
    <location>
        <begin position="1260"/>
        <end position="1283"/>
    </location>
</feature>
<feature type="transmembrane region" description="Helical" evidence="2">
    <location>
        <begin position="1667"/>
        <end position="1688"/>
    </location>
</feature>
<feature type="transmembrane region" description="Helical" evidence="2">
    <location>
        <begin position="1360"/>
        <end position="1379"/>
    </location>
</feature>
<keyword evidence="4" id="KW-1185">Reference proteome</keyword>
<protein>
    <submittedName>
        <fullName evidence="3">Uncharacterized protein</fullName>
    </submittedName>
</protein>
<sequence>MEDTFQASRCSLYRIEKDNYIWVEYISQIGYSIGHTLIYLFLLLLSLWSFLKAIKNKKLCKPNLNEIPFIRFYKYFITFLFSIFFLEVLTICIVYDHNNSNFIFMIFWVKVAFLIMIFIWLITSIGLLFLGYFFILKPNNHDTTTIQVMNPNYQQETILVQNYLNKIQYQQLKSNWTKFTFQEYLIGSLLSIVVIIPVTILLLSTSISIGLPYSLTTLISIITFLHLVWGIFDIYDTTTHSNVYIRIFFGSVITSGLAIPLYCIPQIYHLVYSEFSTVTNTIVILLSTYVRGILGYKLYPMEDFHLRDLLSHPNTESDQYKSNNHFSQPFYQSSKPLQYKKTVSNVNQMKQFEFFTNYCYQNTNILNSFYDDGIENNRSSQYQSPSTLKYGYTSTISNPYLYQPSSRELMDEDDIHQYNINTISANPFSTSVQAFENNNSNNEEYGEDSIHFIQVMRVSCIFFGLYYIILNILYGSTSYMSVALITFIIFYYSDIFKTIEKLKGKFIFWSTLLSITLILLFLVNLPFFFHKKQFPGLIMRIDQSLVDELPLLNRTTVNGFYIQNQTVSEVYFDKKYYHLVNKVKIQGHISLDYPKNTYHLSNLYDNYSLNNTELITTVHDYYDWYYTTFNNTNILLSEKMSYADNTIQLNYPHAPKRYYLYVDTVLLNPWLVETIHARGKEVYVLFSEETKVGRLSIPSKKKTLKMYDGIRASELDEATQYLKDNINDLDSKASNKTNTSKYKKKKAKKPKERKIKIYNNENKIFIKLMTYLQVDTLVVKNINNVQKILKQTFSKPVIPGDQINIFNQTLPGEELPSSEKHHSKPGYYPDMSNKPHNASGNGTNDKSKDFDLEKEKWAITIISVSMSYLVFSSVYIGFNIKKVSTTSYSYYRKQLRQSYHDPHQDLTTIMNYHEKKMLSIFIECIAALGWLFYVIGWGNNKALLVIPLPHFLYILGFLGLLSCILFITVTIATHHILVSILHCAVEILVILSAGAVYHQVYLYYSHTSSLKIVLIGVIIYASCKILSVGIYMFRWKRSTLENDLVIVIALFISFIGSIAFLIGFGRINLVYHVFNSFNYLLYYIFSVVSILSVIFQVYSCLQSIKFVNSLTSVFLLIAIFTSGGPLTDSFYSITRHCKYIEEDFLSATLFTIIPGCSYQHQFILAGLLIFIIGETICFFYHHCYPIYESAARQYKNYKEKFLLNHDVASINRDDPQFSVFKHIKKKGWLNSLFTILCIIIVLTSIICLIIYALSPHSYTMVFNISCVTYTLAGIFYPLLLYFVISRNNRFCFIICETLYLFTLVTSGYITFWCMIHLKSLNKAFVFLFLFSFIFLFCLVSVHSISHLYLHHFTNSLQKSLLFMIKLLSLVGLVLFTVGICRQYQKLLSSELIPGVLLMIFGLLSLICWFEYVVIQIVSLNLFSSLFISVSLICCGFFILSSFSEIANSVNHLLKYIGVLIYCIPIFVSEIFRCWKGSSYKASIIKTTSRIKLFPINNTAMFMNTSGGIIKNQPLTSVDLLTLFKGSKVLCFFGNFLITFIISSYFLFFTCFIGLFKYFNVDFTAHIIFLSFGFLDIVLLTYWYYSIKHNKTVFCILSMISIGANFSAYNVIKWIWANRHNVDQFNSTSYSFYLMLIGCCIFIMATVSFQMLSFVWKRIKLEHYLKSFYLIISTVLFSSGFIMLSIYLAANSNKLTSSIKFSIYILLIGVFFKIILVILEYLVHWAVLKYLSEIVLWCLPLQSGSVCIDVYISLLKCSQSNCKSLPFTIIFGNIIIFFGSLLLLYWKIFRSSRFSVKHLSQSYGIHHLNIDGGYEPFSTIRNNLYVYPVVTISVTLLSFAYIILVMMVISMMLSTLLNIIITNLLLKKIGIELDVIISCLRRIKYRCKKVMSYKLSIFTLLNSPSSSSSYRNKNKRINIINLEEDEESDDQNNDEEYENEDEDENNDDYYRKQQYHIDFDTDNYYDYHTINIKAKKKEINKVKENQKNARFINQFKHQVNDLINVNFMNKKMKKKQIKKTKPRIYYEKLFKSIPIIIYGIGLLFLFSGLLIGYKSKFSMLIFDDLIYLESETYTLPHSHWILFFVAVGAYAFITIEYLCINFQFFKSLSLLLTMLTYYFSGILIFSFYRLSTTPETNLKVNPHYSKDLNKKLMRVSSSMTLTGIFIINGCITLFYILKFINWVAFSTSHPEYTEYSKKKRRLKICCSIDMKD</sequence>
<feature type="transmembrane region" description="Helical" evidence="2">
    <location>
        <begin position="184"/>
        <end position="207"/>
    </location>
</feature>
<feature type="transmembrane region" description="Helical" evidence="2">
    <location>
        <begin position="2106"/>
        <end position="2127"/>
    </location>
</feature>
<evidence type="ECO:0000313" key="3">
    <source>
        <dbReference type="EMBL" id="ORX41515.1"/>
    </source>
</evidence>
<feature type="region of interest" description="Disordered" evidence="1">
    <location>
        <begin position="1920"/>
        <end position="1944"/>
    </location>
</feature>
<feature type="transmembrane region" description="Helical" evidence="2">
    <location>
        <begin position="1012"/>
        <end position="1033"/>
    </location>
</feature>
<feature type="transmembrane region" description="Helical" evidence="2">
    <location>
        <begin position="1564"/>
        <end position="1584"/>
    </location>
</feature>
<feature type="transmembrane region" description="Helical" evidence="2">
    <location>
        <begin position="1106"/>
        <end position="1126"/>
    </location>
</feature>
<feature type="transmembrane region" description="Helical" evidence="2">
    <location>
        <begin position="1162"/>
        <end position="1180"/>
    </location>
</feature>
<feature type="compositionally biased region" description="Basic residues" evidence="1">
    <location>
        <begin position="741"/>
        <end position="751"/>
    </location>
</feature>
<feature type="transmembrane region" description="Helical" evidence="2">
    <location>
        <begin position="72"/>
        <end position="96"/>
    </location>
</feature>
<keyword evidence="2" id="KW-0812">Transmembrane</keyword>
<proteinExistence type="predicted"/>
<feature type="transmembrane region" description="Helical" evidence="2">
    <location>
        <begin position="1733"/>
        <end position="1753"/>
    </location>
</feature>
<feature type="transmembrane region" description="Helical" evidence="2">
    <location>
        <begin position="1079"/>
        <end position="1099"/>
    </location>
</feature>
<reference evidence="3 4" key="1">
    <citation type="submission" date="2016-08" db="EMBL/GenBank/DDBJ databases">
        <title>Genomes of anaerobic fungi encode conserved fungal cellulosomes for biomass hydrolysis.</title>
        <authorList>
            <consortium name="DOE Joint Genome Institute"/>
            <person name="Haitjema C.H."/>
            <person name="Gilmore S.P."/>
            <person name="Henske J.K."/>
            <person name="Solomon K.V."/>
            <person name="De Groot R."/>
            <person name="Kuo A."/>
            <person name="Mondo S.J."/>
            <person name="Salamov A.A."/>
            <person name="Labutti K."/>
            <person name="Zhao Z."/>
            <person name="Chiniquy J."/>
            <person name="Barry K."/>
            <person name="Brewer H.M."/>
            <person name="Purvine S.O."/>
            <person name="Wright A.T."/>
            <person name="Boxma B."/>
            <person name="Van Alen T."/>
            <person name="Hackstein J.H."/>
            <person name="Baker S.E."/>
            <person name="Grigoriev I.V."/>
            <person name="O'Malley M.A."/>
        </authorList>
    </citation>
    <scope>NUCLEOTIDE SEQUENCE [LARGE SCALE GENOMIC DNA]</scope>
    <source>
        <strain evidence="4">finn</strain>
    </source>
</reference>
<feature type="transmembrane region" description="Helical" evidence="2">
    <location>
        <begin position="455"/>
        <end position="474"/>
    </location>
</feature>
<feature type="transmembrane region" description="Helical" evidence="2">
    <location>
        <begin position="1323"/>
        <end position="1348"/>
    </location>
</feature>
<feature type="compositionally biased region" description="Acidic residues" evidence="1">
    <location>
        <begin position="1921"/>
        <end position="1944"/>
    </location>
</feature>
<feature type="transmembrane region" description="Helical" evidence="2">
    <location>
        <begin position="976"/>
        <end position="1000"/>
    </location>
</feature>
<keyword evidence="2" id="KW-1133">Transmembrane helix</keyword>
<feature type="transmembrane region" description="Helical" evidence="2">
    <location>
        <begin position="1290"/>
        <end position="1317"/>
    </location>
</feature>
<feature type="transmembrane region" description="Helical" evidence="2">
    <location>
        <begin position="1591"/>
        <end position="1611"/>
    </location>
</feature>
<dbReference type="EMBL" id="MCFH01000085">
    <property type="protein sequence ID" value="ORX41515.1"/>
    <property type="molecule type" value="Genomic_DNA"/>
</dbReference>
<feature type="transmembrane region" description="Helical" evidence="2">
    <location>
        <begin position="247"/>
        <end position="268"/>
    </location>
</feature>
<feature type="transmembrane region" description="Helical" evidence="2">
    <location>
        <begin position="1528"/>
        <end position="1558"/>
    </location>
</feature>
<feature type="transmembrane region" description="Helical" evidence="2">
    <location>
        <begin position="2154"/>
        <end position="2176"/>
    </location>
</feature>
<feature type="transmembrane region" description="Helical" evidence="2">
    <location>
        <begin position="1421"/>
        <end position="1440"/>
    </location>
</feature>
<feature type="transmembrane region" description="Helical" evidence="2">
    <location>
        <begin position="506"/>
        <end position="529"/>
    </location>
</feature>
<feature type="transmembrane region" description="Helical" evidence="2">
    <location>
        <begin position="950"/>
        <end position="969"/>
    </location>
</feature>
<organism evidence="3 4">
    <name type="scientific">Piromyces finnis</name>
    <dbReference type="NCBI Taxonomy" id="1754191"/>
    <lineage>
        <taxon>Eukaryota</taxon>
        <taxon>Fungi</taxon>
        <taxon>Fungi incertae sedis</taxon>
        <taxon>Chytridiomycota</taxon>
        <taxon>Chytridiomycota incertae sedis</taxon>
        <taxon>Neocallimastigomycetes</taxon>
        <taxon>Neocallimastigales</taxon>
        <taxon>Neocallimastigaceae</taxon>
        <taxon>Piromyces</taxon>
    </lineage>
</organism>
<feature type="transmembrane region" description="Helical" evidence="2">
    <location>
        <begin position="2028"/>
        <end position="2052"/>
    </location>
</feature>
<accession>A0A1Y1UVA0</accession>
<feature type="transmembrane region" description="Helical" evidence="2">
    <location>
        <begin position="1045"/>
        <end position="1067"/>
    </location>
</feature>
<feature type="transmembrane region" description="Helical" evidence="2">
    <location>
        <begin position="1391"/>
        <end position="1414"/>
    </location>
</feature>
<name>A0A1Y1UVA0_9FUNG</name>
<feature type="transmembrane region" description="Helical" evidence="2">
    <location>
        <begin position="29"/>
        <end position="51"/>
    </location>
</feature>
<feature type="transmembrane region" description="Helical" evidence="2">
    <location>
        <begin position="1700"/>
        <end position="1721"/>
    </location>
</feature>
<feature type="transmembrane region" description="Helical" evidence="2">
    <location>
        <begin position="1228"/>
        <end position="1254"/>
    </location>
</feature>
<feature type="transmembrane region" description="Helical" evidence="2">
    <location>
        <begin position="213"/>
        <end position="235"/>
    </location>
</feature>
<feature type="compositionally biased region" description="Polar residues" evidence="1">
    <location>
        <begin position="834"/>
        <end position="844"/>
    </location>
</feature>
<feature type="transmembrane region" description="Helical" evidence="2">
    <location>
        <begin position="1631"/>
        <end position="1655"/>
    </location>
</feature>
<feature type="transmembrane region" description="Helical" evidence="2">
    <location>
        <begin position="1765"/>
        <end position="1785"/>
    </location>
</feature>
<feature type="transmembrane region" description="Helical" evidence="2">
    <location>
        <begin position="1452"/>
        <end position="1471"/>
    </location>
</feature>
<feature type="transmembrane region" description="Helical" evidence="2">
    <location>
        <begin position="2079"/>
        <end position="2099"/>
    </location>
</feature>
<evidence type="ECO:0000256" key="1">
    <source>
        <dbReference type="SAM" id="MobiDB-lite"/>
    </source>
</evidence>
<dbReference type="STRING" id="1754191.A0A1Y1UVA0"/>
<feature type="region of interest" description="Disordered" evidence="1">
    <location>
        <begin position="732"/>
        <end position="751"/>
    </location>
</feature>
<keyword evidence="2" id="KW-0472">Membrane</keyword>
<dbReference type="Proteomes" id="UP000193719">
    <property type="component" value="Unassembled WGS sequence"/>
</dbReference>
<gene>
    <name evidence="3" type="ORF">BCR36DRAFT_416725</name>
</gene>
<feature type="transmembrane region" description="Helical" evidence="2">
    <location>
        <begin position="1848"/>
        <end position="1865"/>
    </location>
</feature>
<dbReference type="OrthoDB" id="10417806at2759"/>
<feature type="transmembrane region" description="Helical" evidence="2">
    <location>
        <begin position="102"/>
        <end position="135"/>
    </location>
</feature>
<reference evidence="3 4" key="2">
    <citation type="submission" date="2016-08" db="EMBL/GenBank/DDBJ databases">
        <title>Pervasive Adenine N6-methylation of Active Genes in Fungi.</title>
        <authorList>
            <consortium name="DOE Joint Genome Institute"/>
            <person name="Mondo S.J."/>
            <person name="Dannebaum R.O."/>
            <person name="Kuo R.C."/>
            <person name="Labutti K."/>
            <person name="Haridas S."/>
            <person name="Kuo A."/>
            <person name="Salamov A."/>
            <person name="Ahrendt S.R."/>
            <person name="Lipzen A."/>
            <person name="Sullivan W."/>
            <person name="Andreopoulos W.B."/>
            <person name="Clum A."/>
            <person name="Lindquist E."/>
            <person name="Daum C."/>
            <person name="Ramamoorthy G.K."/>
            <person name="Gryganskyi A."/>
            <person name="Culley D."/>
            <person name="Magnuson J.K."/>
            <person name="James T.Y."/>
            <person name="O'Malley M.A."/>
            <person name="Stajich J.E."/>
            <person name="Spatafora J.W."/>
            <person name="Visel A."/>
            <person name="Grigoriev I.V."/>
        </authorList>
    </citation>
    <scope>NUCLEOTIDE SEQUENCE [LARGE SCALE GENOMIC DNA]</scope>
    <source>
        <strain evidence="4">finn</strain>
    </source>
</reference>
<evidence type="ECO:0000256" key="2">
    <source>
        <dbReference type="SAM" id="Phobius"/>
    </source>
</evidence>
<feature type="region of interest" description="Disordered" evidence="1">
    <location>
        <begin position="811"/>
        <end position="847"/>
    </location>
</feature>
<feature type="transmembrane region" description="Helical" evidence="2">
    <location>
        <begin position="918"/>
        <end position="938"/>
    </location>
</feature>
<feature type="transmembrane region" description="Helical" evidence="2">
    <location>
        <begin position="857"/>
        <end position="878"/>
    </location>
</feature>